<protein>
    <submittedName>
        <fullName evidence="2">Uncharacterized protein</fullName>
    </submittedName>
</protein>
<dbReference type="Proteomes" id="UP000053820">
    <property type="component" value="Unassembled WGS sequence"/>
</dbReference>
<accession>A0A0C9UYN6</accession>
<evidence type="ECO:0000256" key="1">
    <source>
        <dbReference type="SAM" id="MobiDB-lite"/>
    </source>
</evidence>
<dbReference type="EMBL" id="KN839979">
    <property type="protein sequence ID" value="KIJ58139.1"/>
    <property type="molecule type" value="Genomic_DNA"/>
</dbReference>
<proteinExistence type="predicted"/>
<evidence type="ECO:0000313" key="2">
    <source>
        <dbReference type="EMBL" id="KIJ58139.1"/>
    </source>
</evidence>
<gene>
    <name evidence="2" type="ORF">HYDPIDRAFT_119913</name>
</gene>
<dbReference type="AlphaFoldDB" id="A0A0C9UYN6"/>
<evidence type="ECO:0000313" key="3">
    <source>
        <dbReference type="Proteomes" id="UP000053820"/>
    </source>
</evidence>
<feature type="region of interest" description="Disordered" evidence="1">
    <location>
        <begin position="1"/>
        <end position="24"/>
    </location>
</feature>
<dbReference type="HOGENOM" id="CLU_2961073_0_0_1"/>
<reference evidence="2 3" key="1">
    <citation type="submission" date="2014-04" db="EMBL/GenBank/DDBJ databases">
        <title>Evolutionary Origins and Diversification of the Mycorrhizal Mutualists.</title>
        <authorList>
            <consortium name="DOE Joint Genome Institute"/>
            <consortium name="Mycorrhizal Genomics Consortium"/>
            <person name="Kohler A."/>
            <person name="Kuo A."/>
            <person name="Nagy L.G."/>
            <person name="Floudas D."/>
            <person name="Copeland A."/>
            <person name="Barry K.W."/>
            <person name="Cichocki N."/>
            <person name="Veneault-Fourrey C."/>
            <person name="LaButti K."/>
            <person name="Lindquist E.A."/>
            <person name="Lipzen A."/>
            <person name="Lundell T."/>
            <person name="Morin E."/>
            <person name="Murat C."/>
            <person name="Riley R."/>
            <person name="Ohm R."/>
            <person name="Sun H."/>
            <person name="Tunlid A."/>
            <person name="Henrissat B."/>
            <person name="Grigoriev I.V."/>
            <person name="Hibbett D.S."/>
            <person name="Martin F."/>
        </authorList>
    </citation>
    <scope>NUCLEOTIDE SEQUENCE [LARGE SCALE GENOMIC DNA]</scope>
    <source>
        <strain evidence="2 3">MD-312</strain>
    </source>
</reference>
<organism evidence="2 3">
    <name type="scientific">Hydnomerulius pinastri MD-312</name>
    <dbReference type="NCBI Taxonomy" id="994086"/>
    <lineage>
        <taxon>Eukaryota</taxon>
        <taxon>Fungi</taxon>
        <taxon>Dikarya</taxon>
        <taxon>Basidiomycota</taxon>
        <taxon>Agaricomycotina</taxon>
        <taxon>Agaricomycetes</taxon>
        <taxon>Agaricomycetidae</taxon>
        <taxon>Boletales</taxon>
        <taxon>Boletales incertae sedis</taxon>
        <taxon>Leucogyrophana</taxon>
    </lineage>
</organism>
<keyword evidence="3" id="KW-1185">Reference proteome</keyword>
<feature type="compositionally biased region" description="Polar residues" evidence="1">
    <location>
        <begin position="1"/>
        <end position="15"/>
    </location>
</feature>
<name>A0A0C9UYN6_9AGAM</name>
<sequence length="59" mass="6401">MATIGTVTHTGSASRRSSEPEMVHGICRSGSNASAILTPQYELMQPRQTIWESIFGPSH</sequence>